<dbReference type="Proteomes" id="UP000663888">
    <property type="component" value="Unassembled WGS sequence"/>
</dbReference>
<dbReference type="InterPro" id="IPR038222">
    <property type="entry name" value="DHHA2_dom_sf"/>
</dbReference>
<feature type="domain" description="DHHA2" evidence="1">
    <location>
        <begin position="316"/>
        <end position="478"/>
    </location>
</feature>
<name>A0A8H3CFV6_9AGAM</name>
<protein>
    <recommendedName>
        <fullName evidence="1">DHHA2 domain-containing protein</fullName>
    </recommendedName>
</protein>
<dbReference type="AlphaFoldDB" id="A0A8H3CFV6"/>
<dbReference type="PROSITE" id="PS00018">
    <property type="entry name" value="EF_HAND_1"/>
    <property type="match status" value="1"/>
</dbReference>
<sequence>MRLPSRRVVVPLTGFVLVTVVVIASTMVTAVRTHLKSKILPYLKAPFSSASTTTPLVSSTEPASILLPNMSALSTFFLNNKKAFLDDLASAKGEGWTIVMGNEAGDLDSCASALAHSYLSTILDHKRTIALIQTPRKDLRLRAENLLAFQYAHLDKNNSDLLTIDEITASTKLEDLRSSYALVDHNKLLPKFLAKEGPLASVERVTAIFDHHADEGAHLSADPRIIHVTGSCASIVTNYFLPRLPQSPVLGDAITDAYSLLLSAIMIDTSGLKENDKTTDYDKTAADYLYPHTSFGALSMAGGEPNKDKKTLSELAGILVDSKRDVSSLSGYDLLRRDYKEFEWNDSKGSLVRVGLSTVPMGLKHWIERDGKKSFWAAQNEWIKERNLAVSGVLTTFRTRTKNKHKREMLLVFPQTEQVADAPTGLELKLYTGIESNPDLGAEPKDIPGIEGRRARAWEQTQKQATRKQIAPAFKAIIEAS</sequence>
<dbReference type="SMART" id="SM01131">
    <property type="entry name" value="DHHA2"/>
    <property type="match status" value="1"/>
</dbReference>
<dbReference type="GO" id="GO:0005737">
    <property type="term" value="C:cytoplasm"/>
    <property type="evidence" value="ECO:0007669"/>
    <property type="project" value="InterPro"/>
</dbReference>
<dbReference type="PANTHER" id="PTHR12112:SF39">
    <property type="entry name" value="EG:152A3.5 PROTEIN (FBGN0003116_PN PROTEIN)"/>
    <property type="match status" value="1"/>
</dbReference>
<comment type="caution">
    <text evidence="2">The sequence shown here is derived from an EMBL/GenBank/DDBJ whole genome shotgun (WGS) entry which is preliminary data.</text>
</comment>
<proteinExistence type="predicted"/>
<evidence type="ECO:0000313" key="3">
    <source>
        <dbReference type="Proteomes" id="UP000663888"/>
    </source>
</evidence>
<dbReference type="PANTHER" id="PTHR12112">
    <property type="entry name" value="BNIP - RELATED"/>
    <property type="match status" value="1"/>
</dbReference>
<evidence type="ECO:0000259" key="1">
    <source>
        <dbReference type="SMART" id="SM01131"/>
    </source>
</evidence>
<dbReference type="EMBL" id="CAJMWX010001361">
    <property type="protein sequence ID" value="CAE6483872.1"/>
    <property type="molecule type" value="Genomic_DNA"/>
</dbReference>
<dbReference type="InterPro" id="IPR018247">
    <property type="entry name" value="EF_Hand_1_Ca_BS"/>
</dbReference>
<dbReference type="Pfam" id="PF02833">
    <property type="entry name" value="DHHA2"/>
    <property type="match status" value="1"/>
</dbReference>
<dbReference type="GO" id="GO:0004309">
    <property type="term" value="F:exopolyphosphatase activity"/>
    <property type="evidence" value="ECO:0007669"/>
    <property type="project" value="TreeGrafter"/>
</dbReference>
<dbReference type="Gene3D" id="3.90.1640.10">
    <property type="entry name" value="inorganic pyrophosphatase (n-terminal core)"/>
    <property type="match status" value="1"/>
</dbReference>
<evidence type="ECO:0000313" key="2">
    <source>
        <dbReference type="EMBL" id="CAE6483872.1"/>
    </source>
</evidence>
<accession>A0A8H3CFV6</accession>
<organism evidence="2 3">
    <name type="scientific">Rhizoctonia solani</name>
    <dbReference type="NCBI Taxonomy" id="456999"/>
    <lineage>
        <taxon>Eukaryota</taxon>
        <taxon>Fungi</taxon>
        <taxon>Dikarya</taxon>
        <taxon>Basidiomycota</taxon>
        <taxon>Agaricomycotina</taxon>
        <taxon>Agaricomycetes</taxon>
        <taxon>Cantharellales</taxon>
        <taxon>Ceratobasidiaceae</taxon>
        <taxon>Rhizoctonia</taxon>
    </lineage>
</organism>
<dbReference type="Gene3D" id="3.10.310.20">
    <property type="entry name" value="DHHA2 domain"/>
    <property type="match status" value="1"/>
</dbReference>
<gene>
    <name evidence="2" type="ORF">RDB_LOCUS129171</name>
</gene>
<dbReference type="InterPro" id="IPR038763">
    <property type="entry name" value="DHH_sf"/>
</dbReference>
<dbReference type="InterPro" id="IPR004097">
    <property type="entry name" value="DHHA2"/>
</dbReference>
<dbReference type="SUPFAM" id="SSF64182">
    <property type="entry name" value="DHH phosphoesterases"/>
    <property type="match status" value="1"/>
</dbReference>
<reference evidence="2" key="1">
    <citation type="submission" date="2021-01" db="EMBL/GenBank/DDBJ databases">
        <authorList>
            <person name="Kaushik A."/>
        </authorList>
    </citation>
    <scope>NUCLEOTIDE SEQUENCE</scope>
    <source>
        <strain evidence="2">AG4-R118</strain>
    </source>
</reference>